<dbReference type="SUPFAM" id="SSF56529">
    <property type="entry name" value="FAH"/>
    <property type="match status" value="1"/>
</dbReference>
<evidence type="ECO:0000313" key="1">
    <source>
        <dbReference type="EMBL" id="GAA4038083.1"/>
    </source>
</evidence>
<dbReference type="Gene3D" id="3.90.850.10">
    <property type="entry name" value="Fumarylacetoacetase-like, C-terminal domain"/>
    <property type="match status" value="1"/>
</dbReference>
<dbReference type="PANTHER" id="PTHR30143:SF0">
    <property type="entry name" value="2-KETO-4-PENTENOATE HYDRATASE"/>
    <property type="match status" value="1"/>
</dbReference>
<organism evidence="1 2">
    <name type="scientific">Sphingomonas rosea</name>
    <dbReference type="NCBI Taxonomy" id="335605"/>
    <lineage>
        <taxon>Bacteria</taxon>
        <taxon>Pseudomonadati</taxon>
        <taxon>Pseudomonadota</taxon>
        <taxon>Alphaproteobacteria</taxon>
        <taxon>Sphingomonadales</taxon>
        <taxon>Sphingomonadaceae</taxon>
        <taxon>Sphingomonas</taxon>
    </lineage>
</organism>
<dbReference type="RefSeq" id="WP_344696795.1">
    <property type="nucleotide sequence ID" value="NZ_BAABBR010000001.1"/>
</dbReference>
<dbReference type="Proteomes" id="UP001424459">
    <property type="component" value="Unassembled WGS sequence"/>
</dbReference>
<dbReference type="InterPro" id="IPR050772">
    <property type="entry name" value="Hydratase-Decarb/MhpD_sf"/>
</dbReference>
<accession>A0ABP7U8T7</accession>
<name>A0ABP7U8T7_9SPHN</name>
<comment type="caution">
    <text evidence="1">The sequence shown here is derived from an EMBL/GenBank/DDBJ whole genome shotgun (WGS) entry which is preliminary data.</text>
</comment>
<dbReference type="EMBL" id="BAABBR010000001">
    <property type="protein sequence ID" value="GAA4038083.1"/>
    <property type="molecule type" value="Genomic_DNA"/>
</dbReference>
<gene>
    <name evidence="1" type="ORF">GCM10022281_18490</name>
</gene>
<sequence>MGTNEQVAQAFVVARRNATALDRYPGSPPVDLPSAYDIQDHAIAIDGRPVAGWKVGRIFPPDSERLGAERLVGPIFADQIFRVAPGEEPAMPVFAGGFAAAEAEILVRVGPSRDGHVPHDDAGVRTIVEEVCLGIEIASSPYPRINADGPPVTASDFGNNAGLVIGQPLAGWSERDLNAITAVSLVNDREVGRGSVATMLDGPYGAVRFLLAHLRDRGIAAPASLWVSTGAVTGVHPVEPGDHFRASFEGLGDTCCRIVAASAS</sequence>
<dbReference type="InterPro" id="IPR036663">
    <property type="entry name" value="Fumarylacetoacetase_C_sf"/>
</dbReference>
<proteinExistence type="predicted"/>
<evidence type="ECO:0000313" key="2">
    <source>
        <dbReference type="Proteomes" id="UP001424459"/>
    </source>
</evidence>
<keyword evidence="2" id="KW-1185">Reference proteome</keyword>
<protein>
    <submittedName>
        <fullName evidence="1">2-keto-4-pentenoate hydratase</fullName>
    </submittedName>
</protein>
<dbReference type="PANTHER" id="PTHR30143">
    <property type="entry name" value="ACID HYDRATASE"/>
    <property type="match status" value="1"/>
</dbReference>
<reference evidence="2" key="1">
    <citation type="journal article" date="2019" name="Int. J. Syst. Evol. Microbiol.">
        <title>The Global Catalogue of Microorganisms (GCM) 10K type strain sequencing project: providing services to taxonomists for standard genome sequencing and annotation.</title>
        <authorList>
            <consortium name="The Broad Institute Genomics Platform"/>
            <consortium name="The Broad Institute Genome Sequencing Center for Infectious Disease"/>
            <person name="Wu L."/>
            <person name="Ma J."/>
        </authorList>
    </citation>
    <scope>NUCLEOTIDE SEQUENCE [LARGE SCALE GENOMIC DNA]</scope>
    <source>
        <strain evidence="2">JCM 17564</strain>
    </source>
</reference>